<sequence length="257" mass="29982">MKTFTYLLHHGKSLKTRKPLKVKSRITKKRKEVTLMNKVPVNIQRFSVVFTSAKAYRYKEINSNKKTKGSNKKKFQLLEDTWGFHGLWPRPKKSMLPLQGDSIRETDPSIQQFQNSWKPLDSKTNYKFMTYEWSTHGRHQAKVNYNDYFELGHNMATRLKSFKDDIARAYSNIDETLKGTKTIGDVKWRCAPAFALSMELEKILGYHPELKASMICGNLHLFEVLVDVDYNTTTKNYEVLKKGAKFTNCADNDILYF</sequence>
<evidence type="ECO:0000256" key="3">
    <source>
        <dbReference type="ARBA" id="ARBA00023239"/>
    </source>
</evidence>
<gene>
    <name evidence="5" type="ORF">DM860_012605</name>
</gene>
<reference evidence="5 6" key="1">
    <citation type="submission" date="2018-06" db="EMBL/GenBank/DDBJ databases">
        <title>The Genome of Cuscuta australis (Dodder) Provides Insight into the Evolution of Plant Parasitism.</title>
        <authorList>
            <person name="Liu H."/>
        </authorList>
    </citation>
    <scope>NUCLEOTIDE SEQUENCE [LARGE SCALE GENOMIC DNA]</scope>
    <source>
        <strain evidence="6">cv. Yunnan</strain>
        <tissue evidence="5">Vines</tissue>
    </source>
</reference>
<keyword evidence="2" id="KW-0378">Hydrolase</keyword>
<dbReference type="GO" id="GO:0003723">
    <property type="term" value="F:RNA binding"/>
    <property type="evidence" value="ECO:0007669"/>
    <property type="project" value="InterPro"/>
</dbReference>
<dbReference type="EMBL" id="NQVE01000156">
    <property type="protein sequence ID" value="RAL43464.1"/>
    <property type="molecule type" value="Genomic_DNA"/>
</dbReference>
<dbReference type="Gene3D" id="3.90.730.10">
    <property type="entry name" value="Ribonuclease T2-like"/>
    <property type="match status" value="1"/>
</dbReference>
<keyword evidence="6" id="KW-1185">Reference proteome</keyword>
<keyword evidence="3" id="KW-0456">Lyase</keyword>
<evidence type="ECO:0000256" key="1">
    <source>
        <dbReference type="ARBA" id="ARBA00007469"/>
    </source>
</evidence>
<keyword evidence="2" id="KW-0255">Endonuclease</keyword>
<dbReference type="SUPFAM" id="SSF55895">
    <property type="entry name" value="Ribonuclease Rh-like"/>
    <property type="match status" value="1"/>
</dbReference>
<dbReference type="InterPro" id="IPR036430">
    <property type="entry name" value="RNase_T2-like_sf"/>
</dbReference>
<dbReference type="InterPro" id="IPR001568">
    <property type="entry name" value="RNase_T2-like"/>
</dbReference>
<organism evidence="5 6">
    <name type="scientific">Cuscuta australis</name>
    <dbReference type="NCBI Taxonomy" id="267555"/>
    <lineage>
        <taxon>Eukaryota</taxon>
        <taxon>Viridiplantae</taxon>
        <taxon>Streptophyta</taxon>
        <taxon>Embryophyta</taxon>
        <taxon>Tracheophyta</taxon>
        <taxon>Spermatophyta</taxon>
        <taxon>Magnoliopsida</taxon>
        <taxon>eudicotyledons</taxon>
        <taxon>Gunneridae</taxon>
        <taxon>Pentapetalae</taxon>
        <taxon>asterids</taxon>
        <taxon>lamiids</taxon>
        <taxon>Solanales</taxon>
        <taxon>Convolvulaceae</taxon>
        <taxon>Cuscuteae</taxon>
        <taxon>Cuscuta</taxon>
        <taxon>Cuscuta subgen. Grammica</taxon>
        <taxon>Cuscuta sect. Cleistogrammica</taxon>
    </lineage>
</organism>
<keyword evidence="2" id="KW-0540">Nuclease</keyword>
<comment type="similarity">
    <text evidence="1 4">Belongs to the RNase T2 family.</text>
</comment>
<evidence type="ECO:0000256" key="4">
    <source>
        <dbReference type="RuleBase" id="RU004328"/>
    </source>
</evidence>
<dbReference type="Pfam" id="PF00445">
    <property type="entry name" value="Ribonuclease_T2"/>
    <property type="match status" value="1"/>
</dbReference>
<proteinExistence type="inferred from homology"/>
<name>A0A328DD43_9ASTE</name>
<comment type="caution">
    <text evidence="5">The sequence shown here is derived from an EMBL/GenBank/DDBJ whole genome shotgun (WGS) entry which is preliminary data.</text>
</comment>
<dbReference type="Proteomes" id="UP000249390">
    <property type="component" value="Unassembled WGS sequence"/>
</dbReference>
<evidence type="ECO:0000256" key="2">
    <source>
        <dbReference type="ARBA" id="ARBA00022759"/>
    </source>
</evidence>
<protein>
    <submittedName>
        <fullName evidence="5">Uncharacterized protein</fullName>
    </submittedName>
</protein>
<evidence type="ECO:0000313" key="6">
    <source>
        <dbReference type="Proteomes" id="UP000249390"/>
    </source>
</evidence>
<dbReference type="GO" id="GO:0033897">
    <property type="term" value="F:ribonuclease T2 activity"/>
    <property type="evidence" value="ECO:0007669"/>
    <property type="project" value="InterPro"/>
</dbReference>
<evidence type="ECO:0000313" key="5">
    <source>
        <dbReference type="EMBL" id="RAL43464.1"/>
    </source>
</evidence>
<accession>A0A328DD43</accession>
<dbReference type="AlphaFoldDB" id="A0A328DD43"/>